<reference evidence="2" key="1">
    <citation type="submission" date="2022-01" db="EMBL/GenBank/DDBJ databases">
        <authorList>
            <person name="Criscuolo A."/>
        </authorList>
    </citation>
    <scope>NUCLEOTIDE SEQUENCE</scope>
    <source>
        <strain evidence="2">CIP111893</strain>
    </source>
</reference>
<protein>
    <submittedName>
        <fullName evidence="2">Uncharacterized protein</fullName>
    </submittedName>
</protein>
<feature type="transmembrane region" description="Helical" evidence="1">
    <location>
        <begin position="12"/>
        <end position="31"/>
    </location>
</feature>
<sequence>MENVSTGLKWAIGIILTLLIVAAGISVFMVTQGYFQRGQEQAVSQSVALAQSEFNNYENTTVTGTDVLEAIKRYKDRPFFSIEMKTLLMTGYNHATDKKCYSAANPSVSVTCTTLVTHTLMTDQTQATYVNPTARFKSSIYKDGNGVIRHIRFEQQ</sequence>
<evidence type="ECO:0000313" key="3">
    <source>
        <dbReference type="Proteomes" id="UP000838686"/>
    </source>
</evidence>
<proteinExistence type="predicted"/>
<dbReference type="Proteomes" id="UP000838686">
    <property type="component" value="Unassembled WGS sequence"/>
</dbReference>
<gene>
    <name evidence="2" type="ORF">PAECIP111893_02764</name>
</gene>
<organism evidence="2 3">
    <name type="scientific">Paenibacillus plantiphilus</name>
    <dbReference type="NCBI Taxonomy" id="2905650"/>
    <lineage>
        <taxon>Bacteria</taxon>
        <taxon>Bacillati</taxon>
        <taxon>Bacillota</taxon>
        <taxon>Bacilli</taxon>
        <taxon>Bacillales</taxon>
        <taxon>Paenibacillaceae</taxon>
        <taxon>Paenibacillus</taxon>
    </lineage>
</organism>
<accession>A0ABN8GKG2</accession>
<keyword evidence="1" id="KW-1133">Transmembrane helix</keyword>
<name>A0ABN8GKG2_9BACL</name>
<evidence type="ECO:0000313" key="2">
    <source>
        <dbReference type="EMBL" id="CAH1207724.1"/>
    </source>
</evidence>
<keyword evidence="3" id="KW-1185">Reference proteome</keyword>
<keyword evidence="1" id="KW-0812">Transmembrane</keyword>
<dbReference type="EMBL" id="CAKMMF010000014">
    <property type="protein sequence ID" value="CAH1207724.1"/>
    <property type="molecule type" value="Genomic_DNA"/>
</dbReference>
<comment type="caution">
    <text evidence="2">The sequence shown here is derived from an EMBL/GenBank/DDBJ whole genome shotgun (WGS) entry which is preliminary data.</text>
</comment>
<dbReference type="RefSeq" id="WP_236343073.1">
    <property type="nucleotide sequence ID" value="NZ_CAKMMF010000014.1"/>
</dbReference>
<keyword evidence="1" id="KW-0472">Membrane</keyword>
<evidence type="ECO:0000256" key="1">
    <source>
        <dbReference type="SAM" id="Phobius"/>
    </source>
</evidence>